<evidence type="ECO:0000313" key="4">
    <source>
        <dbReference type="Proteomes" id="UP000054359"/>
    </source>
</evidence>
<keyword evidence="1" id="KW-0812">Transmembrane</keyword>
<evidence type="ECO:0000256" key="1">
    <source>
        <dbReference type="SAM" id="Phobius"/>
    </source>
</evidence>
<protein>
    <recommendedName>
        <fullName evidence="2">CWH43-like N-terminal domain-containing protein</fullName>
    </recommendedName>
</protein>
<keyword evidence="4" id="KW-1185">Reference proteome</keyword>
<accession>A0A087TFJ4</accession>
<proteinExistence type="predicted"/>
<dbReference type="Pfam" id="PF10277">
    <property type="entry name" value="Frag1"/>
    <property type="match status" value="1"/>
</dbReference>
<evidence type="ECO:0000313" key="3">
    <source>
        <dbReference type="EMBL" id="KFM63883.1"/>
    </source>
</evidence>
<feature type="transmembrane region" description="Helical" evidence="1">
    <location>
        <begin position="61"/>
        <end position="81"/>
    </location>
</feature>
<dbReference type="OrthoDB" id="191706at2759"/>
<keyword evidence="1" id="KW-0472">Membrane</keyword>
<reference evidence="3 4" key="1">
    <citation type="submission" date="2013-11" db="EMBL/GenBank/DDBJ databases">
        <title>Genome sequencing of Stegodyphus mimosarum.</title>
        <authorList>
            <person name="Bechsgaard J."/>
        </authorList>
    </citation>
    <scope>NUCLEOTIDE SEQUENCE [LARGE SCALE GENOMIC DNA]</scope>
</reference>
<feature type="non-terminal residue" evidence="3">
    <location>
        <position position="83"/>
    </location>
</feature>
<dbReference type="EMBL" id="KK114984">
    <property type="protein sequence ID" value="KFM63883.1"/>
    <property type="molecule type" value="Genomic_DNA"/>
</dbReference>
<keyword evidence="1" id="KW-1133">Transmembrane helix</keyword>
<dbReference type="AlphaFoldDB" id="A0A087TFJ4"/>
<name>A0A087TFJ4_STEMI</name>
<feature type="domain" description="CWH43-like N-terminal" evidence="2">
    <location>
        <begin position="8"/>
        <end position="78"/>
    </location>
</feature>
<dbReference type="Proteomes" id="UP000054359">
    <property type="component" value="Unassembled WGS sequence"/>
</dbReference>
<organism evidence="3 4">
    <name type="scientific">Stegodyphus mimosarum</name>
    <name type="common">African social velvet spider</name>
    <dbReference type="NCBI Taxonomy" id="407821"/>
    <lineage>
        <taxon>Eukaryota</taxon>
        <taxon>Metazoa</taxon>
        <taxon>Ecdysozoa</taxon>
        <taxon>Arthropoda</taxon>
        <taxon>Chelicerata</taxon>
        <taxon>Arachnida</taxon>
        <taxon>Araneae</taxon>
        <taxon>Araneomorphae</taxon>
        <taxon>Entelegynae</taxon>
        <taxon>Eresoidea</taxon>
        <taxon>Eresidae</taxon>
        <taxon>Stegodyphus</taxon>
    </lineage>
</organism>
<dbReference type="InterPro" id="IPR019402">
    <property type="entry name" value="CWH43_N"/>
</dbReference>
<evidence type="ECO:0000259" key="2">
    <source>
        <dbReference type="Pfam" id="PF10277"/>
    </source>
</evidence>
<gene>
    <name evidence="3" type="ORF">X975_21615</name>
</gene>
<sequence>MIFIDFFSQASAEPSQNGIFNIMLYITAIIGGVMVSVRYVHVSSQNESRNWRLNVLNKLGLTSGFVSFGGLIVVASFPVSIRP</sequence>
<feature type="transmembrane region" description="Helical" evidence="1">
    <location>
        <begin position="20"/>
        <end position="40"/>
    </location>
</feature>